<dbReference type="GO" id="GO:0000049">
    <property type="term" value="F:tRNA binding"/>
    <property type="evidence" value="ECO:0007669"/>
    <property type="project" value="UniProtKB-UniRule"/>
</dbReference>
<feature type="binding site" evidence="7">
    <location>
        <position position="16"/>
    </location>
    <ligand>
        <name>tRNA</name>
        <dbReference type="ChEBI" id="CHEBI:17843"/>
    </ligand>
</feature>
<keyword evidence="7" id="KW-0963">Cytoplasm</keyword>
<evidence type="ECO:0000256" key="7">
    <source>
        <dbReference type="HAMAP-Rule" id="MF_00083"/>
    </source>
</evidence>
<dbReference type="EC" id="3.1.1.29" evidence="1 7"/>
<evidence type="ECO:0000256" key="3">
    <source>
        <dbReference type="ARBA" id="ARBA00022801"/>
    </source>
</evidence>
<feature type="binding site" evidence="7">
    <location>
        <position position="113"/>
    </location>
    <ligand>
        <name>tRNA</name>
        <dbReference type="ChEBI" id="CHEBI:17843"/>
    </ligand>
</feature>
<reference evidence="10 11" key="1">
    <citation type="journal article" date="2014" name="Genome Announc.">
        <title>Draft genome sequences of eight enterohepatic helicobacter species isolated from both laboratory and wild rodents.</title>
        <authorList>
            <person name="Sheh A."/>
            <person name="Shen Z."/>
            <person name="Fox J.G."/>
        </authorList>
    </citation>
    <scope>NUCLEOTIDE SEQUENCE [LARGE SCALE GENOMIC DNA]</scope>
    <source>
        <strain evidence="10 11">MIT 09-6949</strain>
    </source>
</reference>
<dbReference type="Gene3D" id="3.40.50.1470">
    <property type="entry name" value="Peptidyl-tRNA hydrolase"/>
    <property type="match status" value="1"/>
</dbReference>
<evidence type="ECO:0000313" key="10">
    <source>
        <dbReference type="EMBL" id="TLD97626.1"/>
    </source>
</evidence>
<dbReference type="NCBIfam" id="TIGR00447">
    <property type="entry name" value="pth"/>
    <property type="match status" value="1"/>
</dbReference>
<dbReference type="Proteomes" id="UP000029733">
    <property type="component" value="Unassembled WGS sequence"/>
</dbReference>
<feature type="site" description="Discriminates between blocked and unblocked aminoacyl-tRNA" evidence="7">
    <location>
        <position position="11"/>
    </location>
</feature>
<comment type="function">
    <text evidence="7">Hydrolyzes ribosome-free peptidyl-tRNAs (with 1 or more amino acids incorporated), which drop off the ribosome during protein synthesis, or as a result of ribosome stalling.</text>
</comment>
<comment type="caution">
    <text evidence="10">The sequence shown here is derived from an EMBL/GenBank/DDBJ whole genome shotgun (WGS) entry which is preliminary data.</text>
</comment>
<dbReference type="Pfam" id="PF01195">
    <property type="entry name" value="Pept_tRNA_hydro"/>
    <property type="match status" value="1"/>
</dbReference>
<comment type="subunit">
    <text evidence="7">Monomer.</text>
</comment>
<dbReference type="AlphaFoldDB" id="A0A4U8TCD5"/>
<sequence>MSCFLVAGLGNPGVKYQNTRHNAGFLVLDFLAQALQFSFTFNKQFNAQIASITLDSHKIFFLKPHTFMNCSGECIAPFARYFDILEMLVVHDELDISFGSMRFKCGGSSGGHNGLKSIDKVMGNEYLRLRFGIGRSATQEVVEYVLSDFSPKEQEELDVLFAHAKEAIMSFCYMACSGESSAQILSRLQNNFTLKAR</sequence>
<evidence type="ECO:0000313" key="11">
    <source>
        <dbReference type="Proteomes" id="UP000029733"/>
    </source>
</evidence>
<evidence type="ECO:0000256" key="8">
    <source>
        <dbReference type="RuleBase" id="RU000673"/>
    </source>
</evidence>
<feature type="binding site" evidence="7">
    <location>
        <position position="67"/>
    </location>
    <ligand>
        <name>tRNA</name>
        <dbReference type="ChEBI" id="CHEBI:17843"/>
    </ligand>
</feature>
<name>A0A4U8TCD5_9HELI</name>
<comment type="function">
    <text evidence="7">Catalyzes the release of premature peptidyl moieties from peptidyl-tRNA molecules trapped in stalled 50S ribosomal subunits, and thus maintains levels of free tRNAs and 50S ribosomes.</text>
</comment>
<evidence type="ECO:0000256" key="1">
    <source>
        <dbReference type="ARBA" id="ARBA00013260"/>
    </source>
</evidence>
<dbReference type="InterPro" id="IPR036416">
    <property type="entry name" value="Pept_tRNA_hydro_sf"/>
</dbReference>
<dbReference type="HAMAP" id="MF_00083">
    <property type="entry name" value="Pept_tRNA_hydro_bact"/>
    <property type="match status" value="1"/>
</dbReference>
<keyword evidence="3 7" id="KW-0378">Hydrolase</keyword>
<accession>A0A4U8TCD5</accession>
<evidence type="ECO:0000256" key="9">
    <source>
        <dbReference type="RuleBase" id="RU004320"/>
    </source>
</evidence>
<dbReference type="STRING" id="1677920.LS71_02830"/>
<dbReference type="CDD" id="cd00462">
    <property type="entry name" value="PTH"/>
    <property type="match status" value="1"/>
</dbReference>
<evidence type="ECO:0000256" key="2">
    <source>
        <dbReference type="ARBA" id="ARBA00022555"/>
    </source>
</evidence>
<dbReference type="EMBL" id="JRPR02000001">
    <property type="protein sequence ID" value="TLD97626.1"/>
    <property type="molecule type" value="Genomic_DNA"/>
</dbReference>
<keyword evidence="2 7" id="KW-0820">tRNA-binding</keyword>
<dbReference type="FunFam" id="3.40.50.1470:FF:000001">
    <property type="entry name" value="Peptidyl-tRNA hydrolase"/>
    <property type="match status" value="1"/>
</dbReference>
<proteinExistence type="inferred from homology"/>
<dbReference type="OrthoDB" id="9800507at2"/>
<protein>
    <recommendedName>
        <fullName evidence="6 7">Peptidyl-tRNA hydrolase</fullName>
        <shortName evidence="7">Pth</shortName>
        <ecNumber evidence="1 7">3.1.1.29</ecNumber>
    </recommendedName>
</protein>
<dbReference type="RefSeq" id="WP_034353386.1">
    <property type="nucleotide sequence ID" value="NZ_JRPR02000001.1"/>
</dbReference>
<dbReference type="SUPFAM" id="SSF53178">
    <property type="entry name" value="Peptidyl-tRNA hydrolase-like"/>
    <property type="match status" value="1"/>
</dbReference>
<dbReference type="PROSITE" id="PS01195">
    <property type="entry name" value="PEPT_TRNA_HYDROL_1"/>
    <property type="match status" value="1"/>
</dbReference>
<comment type="subcellular location">
    <subcellularLocation>
        <location evidence="7">Cytoplasm</location>
    </subcellularLocation>
</comment>
<evidence type="ECO:0000256" key="6">
    <source>
        <dbReference type="ARBA" id="ARBA00050038"/>
    </source>
</evidence>
<gene>
    <name evidence="7" type="primary">pth</name>
    <name evidence="10" type="ORF">LS71_002465</name>
</gene>
<dbReference type="PANTHER" id="PTHR17224:SF1">
    <property type="entry name" value="PEPTIDYL-TRNA HYDROLASE"/>
    <property type="match status" value="1"/>
</dbReference>
<dbReference type="GO" id="GO:0005737">
    <property type="term" value="C:cytoplasm"/>
    <property type="evidence" value="ECO:0007669"/>
    <property type="project" value="UniProtKB-SubCell"/>
</dbReference>
<dbReference type="GO" id="GO:0072344">
    <property type="term" value="P:rescue of stalled ribosome"/>
    <property type="evidence" value="ECO:0007669"/>
    <property type="project" value="UniProtKB-UniRule"/>
</dbReference>
<dbReference type="InterPro" id="IPR001328">
    <property type="entry name" value="Pept_tRNA_hydro"/>
</dbReference>
<keyword evidence="11" id="KW-1185">Reference proteome</keyword>
<dbReference type="GO" id="GO:0006515">
    <property type="term" value="P:protein quality control for misfolded or incompletely synthesized proteins"/>
    <property type="evidence" value="ECO:0007669"/>
    <property type="project" value="UniProtKB-UniRule"/>
</dbReference>
<evidence type="ECO:0000256" key="5">
    <source>
        <dbReference type="ARBA" id="ARBA00038063"/>
    </source>
</evidence>
<dbReference type="PROSITE" id="PS01196">
    <property type="entry name" value="PEPT_TRNA_HYDROL_2"/>
    <property type="match status" value="1"/>
</dbReference>
<feature type="site" description="Stabilizes the basic form of H active site to accept a proton" evidence="7">
    <location>
        <position position="92"/>
    </location>
</feature>
<dbReference type="GO" id="GO:0004045">
    <property type="term" value="F:peptidyl-tRNA hydrolase activity"/>
    <property type="evidence" value="ECO:0007669"/>
    <property type="project" value="UniProtKB-UniRule"/>
</dbReference>
<feature type="binding site" evidence="7">
    <location>
        <position position="69"/>
    </location>
    <ligand>
        <name>tRNA</name>
        <dbReference type="ChEBI" id="CHEBI:17843"/>
    </ligand>
</feature>
<keyword evidence="4 7" id="KW-0694">RNA-binding</keyword>
<evidence type="ECO:0000256" key="4">
    <source>
        <dbReference type="ARBA" id="ARBA00022884"/>
    </source>
</evidence>
<feature type="active site" description="Proton acceptor" evidence="7">
    <location>
        <position position="21"/>
    </location>
</feature>
<comment type="similarity">
    <text evidence="5 7 9">Belongs to the PTH family.</text>
</comment>
<organism evidence="10 11">
    <name type="scientific">Helicobacter jaachi</name>
    <dbReference type="NCBI Taxonomy" id="1677920"/>
    <lineage>
        <taxon>Bacteria</taxon>
        <taxon>Pseudomonadati</taxon>
        <taxon>Campylobacterota</taxon>
        <taxon>Epsilonproteobacteria</taxon>
        <taxon>Campylobacterales</taxon>
        <taxon>Helicobacteraceae</taxon>
        <taxon>Helicobacter</taxon>
    </lineage>
</organism>
<dbReference type="PANTHER" id="PTHR17224">
    <property type="entry name" value="PEPTIDYL-TRNA HYDROLASE"/>
    <property type="match status" value="1"/>
</dbReference>
<dbReference type="InterPro" id="IPR018171">
    <property type="entry name" value="Pept_tRNA_hydro_CS"/>
</dbReference>
<comment type="catalytic activity">
    <reaction evidence="7 8">
        <text>an N-acyl-L-alpha-aminoacyl-tRNA + H2O = an N-acyl-L-amino acid + a tRNA + H(+)</text>
        <dbReference type="Rhea" id="RHEA:54448"/>
        <dbReference type="Rhea" id="RHEA-COMP:10123"/>
        <dbReference type="Rhea" id="RHEA-COMP:13883"/>
        <dbReference type="ChEBI" id="CHEBI:15377"/>
        <dbReference type="ChEBI" id="CHEBI:15378"/>
        <dbReference type="ChEBI" id="CHEBI:59874"/>
        <dbReference type="ChEBI" id="CHEBI:78442"/>
        <dbReference type="ChEBI" id="CHEBI:138191"/>
        <dbReference type="EC" id="3.1.1.29"/>
    </reaction>
</comment>